<feature type="binding site" evidence="4">
    <location>
        <position position="135"/>
    </location>
    <ligand>
        <name>a divalent metal cation</name>
        <dbReference type="ChEBI" id="CHEBI:60240"/>
        <label>2</label>
    </ligand>
</feature>
<sequence length="259" mass="30472">MSHLIIDAHIHLDWYDKRKREQILNELDRYHIKGLITVSSDFTSSSHNLQLAKNHRRVYAAAGFHPEQQLLTRVNLNEIFSFIDEHKDDLIAIGEVGLPYYLRQEDASLSLKPYIELLEEFIKRAATYQKPIVLHAIYEDAEMACDLLEKHKVQKAHFHWFKGNSATINRLKQNGYYVSVTPDCLYKERTRQLIQLFPLELLMVETDGPWEFNQTEWTHPRMIHDSVKTISEIKKLSIETVYNQLLANTIKFYQLSTTE</sequence>
<dbReference type="InterPro" id="IPR032466">
    <property type="entry name" value="Metal_Hydrolase"/>
</dbReference>
<evidence type="ECO:0000256" key="2">
    <source>
        <dbReference type="ARBA" id="ARBA00022723"/>
    </source>
</evidence>
<proteinExistence type="inferred from homology"/>
<dbReference type="RefSeq" id="WP_188377901.1">
    <property type="nucleotide sequence ID" value="NZ_BMEL01000003.1"/>
</dbReference>
<protein>
    <submittedName>
        <fullName evidence="5">Uncharacterized protein</fullName>
    </submittedName>
</protein>
<dbReference type="EMBL" id="BMEL01000003">
    <property type="protein sequence ID" value="GGF25567.1"/>
    <property type="molecule type" value="Genomic_DNA"/>
</dbReference>
<accession>A0A917EZ52</accession>
<evidence type="ECO:0000256" key="4">
    <source>
        <dbReference type="PIRSR" id="PIRSR005902-1"/>
    </source>
</evidence>
<keyword evidence="3" id="KW-0378">Hydrolase</keyword>
<dbReference type="GO" id="GO:0046872">
    <property type="term" value="F:metal ion binding"/>
    <property type="evidence" value="ECO:0007669"/>
    <property type="project" value="UniProtKB-KW"/>
</dbReference>
<gene>
    <name evidence="5" type="ORF">GCM10010954_25590</name>
</gene>
<evidence type="ECO:0000313" key="6">
    <source>
        <dbReference type="Proteomes" id="UP000660110"/>
    </source>
</evidence>
<dbReference type="CDD" id="cd01310">
    <property type="entry name" value="TatD_DNAse"/>
    <property type="match status" value="1"/>
</dbReference>
<dbReference type="GO" id="GO:0016788">
    <property type="term" value="F:hydrolase activity, acting on ester bonds"/>
    <property type="evidence" value="ECO:0007669"/>
    <property type="project" value="InterPro"/>
</dbReference>
<evidence type="ECO:0000313" key="5">
    <source>
        <dbReference type="EMBL" id="GGF25567.1"/>
    </source>
</evidence>
<dbReference type="AlphaFoldDB" id="A0A917EZ52"/>
<dbReference type="SUPFAM" id="SSF51556">
    <property type="entry name" value="Metallo-dependent hydrolases"/>
    <property type="match status" value="1"/>
</dbReference>
<comment type="similarity">
    <text evidence="1">Belongs to the metallo-dependent hydrolases superfamily. TatD-type hydrolase family.</text>
</comment>
<dbReference type="PIRSF" id="PIRSF005902">
    <property type="entry name" value="DNase_TatD"/>
    <property type="match status" value="1"/>
</dbReference>
<dbReference type="PANTHER" id="PTHR46317:SF1">
    <property type="entry name" value="HYDROLASE, TATD FAMILY"/>
    <property type="match status" value="1"/>
</dbReference>
<dbReference type="Proteomes" id="UP000660110">
    <property type="component" value="Unassembled WGS sequence"/>
</dbReference>
<dbReference type="PANTHER" id="PTHR46317">
    <property type="entry name" value="HYDROLASE OF PHP SUPERFAMILY-RELATED PROTEIN"/>
    <property type="match status" value="1"/>
</dbReference>
<reference evidence="5" key="1">
    <citation type="journal article" date="2014" name="Int. J. Syst. Evol. Microbiol.">
        <title>Complete genome sequence of Corynebacterium casei LMG S-19264T (=DSM 44701T), isolated from a smear-ripened cheese.</title>
        <authorList>
            <consortium name="US DOE Joint Genome Institute (JGI-PGF)"/>
            <person name="Walter F."/>
            <person name="Albersmeier A."/>
            <person name="Kalinowski J."/>
            <person name="Ruckert C."/>
        </authorList>
    </citation>
    <scope>NUCLEOTIDE SEQUENCE</scope>
    <source>
        <strain evidence="5">CGMCC 1.12153</strain>
    </source>
</reference>
<name>A0A917EZ52_HALAA</name>
<feature type="binding site" evidence="4">
    <location>
        <position position="95"/>
    </location>
    <ligand>
        <name>a divalent metal cation</name>
        <dbReference type="ChEBI" id="CHEBI:60240"/>
        <label>1</label>
    </ligand>
</feature>
<feature type="binding site" evidence="4">
    <location>
        <position position="11"/>
    </location>
    <ligand>
        <name>a divalent metal cation</name>
        <dbReference type="ChEBI" id="CHEBI:60240"/>
        <label>1</label>
    </ligand>
</feature>
<feature type="binding site" evidence="4">
    <location>
        <position position="207"/>
    </location>
    <ligand>
        <name>a divalent metal cation</name>
        <dbReference type="ChEBI" id="CHEBI:60240"/>
        <label>1</label>
    </ligand>
</feature>
<dbReference type="InterPro" id="IPR018228">
    <property type="entry name" value="DNase_TatD-rel_CS"/>
</dbReference>
<evidence type="ECO:0000256" key="3">
    <source>
        <dbReference type="ARBA" id="ARBA00022801"/>
    </source>
</evidence>
<evidence type="ECO:0000256" key="1">
    <source>
        <dbReference type="ARBA" id="ARBA00009275"/>
    </source>
</evidence>
<dbReference type="Pfam" id="PF01026">
    <property type="entry name" value="TatD_DNase"/>
    <property type="match status" value="1"/>
</dbReference>
<feature type="binding site" evidence="4">
    <location>
        <position position="9"/>
    </location>
    <ligand>
        <name>a divalent metal cation</name>
        <dbReference type="ChEBI" id="CHEBI:60240"/>
        <label>1</label>
    </ligand>
</feature>
<dbReference type="InterPro" id="IPR001130">
    <property type="entry name" value="TatD-like"/>
</dbReference>
<dbReference type="PROSITE" id="PS01137">
    <property type="entry name" value="TATD_1"/>
    <property type="match status" value="1"/>
</dbReference>
<reference evidence="5" key="2">
    <citation type="submission" date="2020-09" db="EMBL/GenBank/DDBJ databases">
        <authorList>
            <person name="Sun Q."/>
            <person name="Zhou Y."/>
        </authorList>
    </citation>
    <scope>NUCLEOTIDE SEQUENCE</scope>
    <source>
        <strain evidence="5">CGMCC 1.12153</strain>
    </source>
</reference>
<comment type="caution">
    <text evidence="5">The sequence shown here is derived from an EMBL/GenBank/DDBJ whole genome shotgun (WGS) entry which is preliminary data.</text>
</comment>
<organism evidence="5 6">
    <name type="scientific">Halobacillus andaensis</name>
    <dbReference type="NCBI Taxonomy" id="1176239"/>
    <lineage>
        <taxon>Bacteria</taxon>
        <taxon>Bacillati</taxon>
        <taxon>Bacillota</taxon>
        <taxon>Bacilli</taxon>
        <taxon>Bacillales</taxon>
        <taxon>Bacillaceae</taxon>
        <taxon>Halobacillus</taxon>
    </lineage>
</organism>
<keyword evidence="2 4" id="KW-0479">Metal-binding</keyword>
<keyword evidence="6" id="KW-1185">Reference proteome</keyword>
<dbReference type="Gene3D" id="3.20.20.140">
    <property type="entry name" value="Metal-dependent hydrolases"/>
    <property type="match status" value="1"/>
</dbReference>
<feature type="binding site" evidence="4">
    <location>
        <position position="159"/>
    </location>
    <ligand>
        <name>a divalent metal cation</name>
        <dbReference type="ChEBI" id="CHEBI:60240"/>
        <label>2</label>
    </ligand>
</feature>